<dbReference type="Pfam" id="PF03949">
    <property type="entry name" value="Malic_M"/>
    <property type="match status" value="1"/>
</dbReference>
<dbReference type="FunFam" id="3.40.50.720:FF:000182">
    <property type="entry name" value="NAD-dependent malic enzyme"/>
    <property type="match status" value="1"/>
</dbReference>
<dbReference type="RefSeq" id="WP_105073278.1">
    <property type="nucleotide sequence ID" value="NZ_PPGH01000034.1"/>
</dbReference>
<dbReference type="InterPro" id="IPR015884">
    <property type="entry name" value="Malic_enzyme_CS"/>
</dbReference>
<feature type="binding site" evidence="6">
    <location>
        <position position="414"/>
    </location>
    <ligand>
        <name>(S)-malate</name>
        <dbReference type="ChEBI" id="CHEBI:15589"/>
    </ligand>
</feature>
<dbReference type="PIRSF" id="PIRSF000106">
    <property type="entry name" value="ME"/>
    <property type="match status" value="1"/>
</dbReference>
<dbReference type="Proteomes" id="UP000239936">
    <property type="component" value="Unassembled WGS sequence"/>
</dbReference>
<dbReference type="PROSITE" id="PS00331">
    <property type="entry name" value="MALIC_ENZYMES"/>
    <property type="match status" value="1"/>
</dbReference>
<organism evidence="11 12">
    <name type="scientific">Chromatium okenii</name>
    <dbReference type="NCBI Taxonomy" id="61644"/>
    <lineage>
        <taxon>Bacteria</taxon>
        <taxon>Pseudomonadati</taxon>
        <taxon>Pseudomonadota</taxon>
        <taxon>Gammaproteobacteria</taxon>
        <taxon>Chromatiales</taxon>
        <taxon>Chromatiaceae</taxon>
        <taxon>Chromatium</taxon>
    </lineage>
</organism>
<dbReference type="SUPFAM" id="SSF53223">
    <property type="entry name" value="Aminoacid dehydrogenase-like, N-terminal domain"/>
    <property type="match status" value="1"/>
</dbReference>
<keyword evidence="12" id="KW-1185">Reference proteome</keyword>
<comment type="caution">
    <text evidence="11">The sequence shown here is derived from an EMBL/GenBank/DDBJ whole genome shotgun (WGS) entry which is preliminary data.</text>
</comment>
<feature type="domain" description="Malic enzyme NAD-binding" evidence="9">
    <location>
        <begin position="274"/>
        <end position="527"/>
    </location>
</feature>
<feature type="binding site" evidence="7">
    <location>
        <position position="250"/>
    </location>
    <ligand>
        <name>a divalent metal cation</name>
        <dbReference type="ChEBI" id="CHEBI:60240"/>
    </ligand>
</feature>
<dbReference type="CDD" id="cd05312">
    <property type="entry name" value="NAD_bind_1_malic_enz"/>
    <property type="match status" value="1"/>
</dbReference>
<evidence type="ECO:0000256" key="4">
    <source>
        <dbReference type="ARBA" id="ARBA00023002"/>
    </source>
</evidence>
<dbReference type="InterPro" id="IPR001891">
    <property type="entry name" value="Malic_OxRdtase"/>
</dbReference>
<dbReference type="EMBL" id="PPGH01000034">
    <property type="protein sequence ID" value="PQJ96518.1"/>
    <property type="molecule type" value="Genomic_DNA"/>
</dbReference>
<dbReference type="Gene3D" id="3.40.50.10380">
    <property type="entry name" value="Malic enzyme, N-terminal domain"/>
    <property type="match status" value="1"/>
</dbReference>
<evidence type="ECO:0000313" key="11">
    <source>
        <dbReference type="EMBL" id="PQJ96518.1"/>
    </source>
</evidence>
<dbReference type="SMART" id="SM01274">
    <property type="entry name" value="malic"/>
    <property type="match status" value="1"/>
</dbReference>
<feature type="binding site" evidence="7">
    <location>
        <position position="273"/>
    </location>
    <ligand>
        <name>a divalent metal cation</name>
        <dbReference type="ChEBI" id="CHEBI:60240"/>
    </ligand>
</feature>
<sequence length="559" mass="61279">MTDSTSPLAAGAPLPVYKRGLDLVRDPLLNKGTGFTVNERATLGLRGLVPPQVVDIEDQERRILQNFQRQHDDLDRYTYLETLHDRNETLYYRVLLSHLNEMTPIIYTPVVGLACSQFSHIYQRSRGMYFSADDVAHFAEMAQNWPEDEVEIIVVSDGSRILGLGDLGANGMGIPIGKLSLYVVGAGLEPRRTLPILLDMGTNNQALRDDPLYLGRRLPRLTGPAYETVVEAFIRAVHARWPHALIQFEDFSNDQAFQLLERYRRQVLCFNDDIQGTGAVTLAGILSALRITKQTLSEQRIVFLGAGAAARGIADTFVAGMMAESGMTLDAARRQIWTLDSQGLVTLDRLDSLSEHKRPFAQDSAPLPDLLAVIHAVRPTILIGVSGQAGSFSEAVVRAMHSYCERPILFPLSNPTSKAECTAEQAYEWTNGAALFASGSPFPPVTRGGHLLVPGQCNNMYIFPGVGQGVVSCQASKVTDAMFYVAARTLAGLVGEDSLAVGRLYPDLTLIREISVQIAVAVCELAFAEGLAGIERPADLEAFIRARMFIPEYLPYVAV</sequence>
<name>A0A2S7XSR6_9GAMM</name>
<dbReference type="Pfam" id="PF00390">
    <property type="entry name" value="malic"/>
    <property type="match status" value="1"/>
</dbReference>
<evidence type="ECO:0000256" key="3">
    <source>
        <dbReference type="ARBA" id="ARBA00022723"/>
    </source>
</evidence>
<dbReference type="SUPFAM" id="SSF51735">
    <property type="entry name" value="NAD(P)-binding Rossmann-fold domains"/>
    <property type="match status" value="1"/>
</dbReference>
<dbReference type="PANTHER" id="PTHR23406">
    <property type="entry name" value="MALIC ENZYME-RELATED"/>
    <property type="match status" value="1"/>
</dbReference>
<evidence type="ECO:0000256" key="1">
    <source>
        <dbReference type="ARBA" id="ARBA00001936"/>
    </source>
</evidence>
<feature type="binding site" evidence="6">
    <location>
        <position position="458"/>
    </location>
    <ligand>
        <name>(S)-malate</name>
        <dbReference type="ChEBI" id="CHEBI:15589"/>
    </ligand>
</feature>
<dbReference type="GO" id="GO:0004471">
    <property type="term" value="F:malate dehydrogenase (decarboxylating) (NAD+) activity"/>
    <property type="evidence" value="ECO:0007669"/>
    <property type="project" value="TreeGrafter"/>
</dbReference>
<accession>A0A2S7XSR6</accession>
<dbReference type="OrthoDB" id="3314528at2"/>
<comment type="cofactor">
    <cofactor evidence="1">
        <name>Mn(2+)</name>
        <dbReference type="ChEBI" id="CHEBI:29035"/>
    </cofactor>
</comment>
<dbReference type="PANTHER" id="PTHR23406:SF32">
    <property type="entry name" value="NADP-DEPENDENT MALIC ENZYME"/>
    <property type="match status" value="1"/>
</dbReference>
<dbReference type="AlphaFoldDB" id="A0A2S7XSR6"/>
<dbReference type="GO" id="GO:0051287">
    <property type="term" value="F:NAD binding"/>
    <property type="evidence" value="ECO:0007669"/>
    <property type="project" value="InterPro"/>
</dbReference>
<comment type="similarity">
    <text evidence="2 8">Belongs to the malic enzymes family.</text>
</comment>
<dbReference type="InterPro" id="IPR046346">
    <property type="entry name" value="Aminoacid_DH-like_N_sf"/>
</dbReference>
<dbReference type="Gene3D" id="3.40.50.720">
    <property type="entry name" value="NAD(P)-binding Rossmann-like Domain"/>
    <property type="match status" value="1"/>
</dbReference>
<evidence type="ECO:0000259" key="10">
    <source>
        <dbReference type="SMART" id="SM01274"/>
    </source>
</evidence>
<evidence type="ECO:0000313" key="12">
    <source>
        <dbReference type="Proteomes" id="UP000239936"/>
    </source>
</evidence>
<feature type="binding site" evidence="7">
    <location>
        <position position="249"/>
    </location>
    <ligand>
        <name>a divalent metal cation</name>
        <dbReference type="ChEBI" id="CHEBI:60240"/>
    </ligand>
</feature>
<evidence type="ECO:0000256" key="6">
    <source>
        <dbReference type="PIRSR" id="PIRSR000106-2"/>
    </source>
</evidence>
<dbReference type="InterPro" id="IPR036291">
    <property type="entry name" value="NAD(P)-bd_dom_sf"/>
</dbReference>
<protein>
    <submittedName>
        <fullName evidence="11">NAD-dependent malic enzyme</fullName>
    </submittedName>
</protein>
<comment type="cofactor">
    <cofactor evidence="7">
        <name>Mg(2+)</name>
        <dbReference type="ChEBI" id="CHEBI:18420"/>
    </cofactor>
    <cofactor evidence="7">
        <name>Mn(2+)</name>
        <dbReference type="ChEBI" id="CHEBI:29035"/>
    </cofactor>
    <text evidence="7">Divalent metal cations. Prefers magnesium or manganese.</text>
</comment>
<evidence type="ECO:0000256" key="7">
    <source>
        <dbReference type="PIRSR" id="PIRSR000106-3"/>
    </source>
</evidence>
<dbReference type="PRINTS" id="PR00072">
    <property type="entry name" value="MALOXRDTASE"/>
</dbReference>
<dbReference type="NCBIfam" id="NF010052">
    <property type="entry name" value="PRK13529.1"/>
    <property type="match status" value="1"/>
</dbReference>
<evidence type="ECO:0000259" key="9">
    <source>
        <dbReference type="SMART" id="SM00919"/>
    </source>
</evidence>
<keyword evidence="3 7" id="KW-0479">Metal-binding</keyword>
<feature type="binding site" evidence="6">
    <location>
        <position position="160"/>
    </location>
    <ligand>
        <name>(S)-malate</name>
        <dbReference type="ChEBI" id="CHEBI:15589"/>
    </ligand>
</feature>
<evidence type="ECO:0000256" key="2">
    <source>
        <dbReference type="ARBA" id="ARBA00008785"/>
    </source>
</evidence>
<dbReference type="GO" id="GO:0006108">
    <property type="term" value="P:malate metabolic process"/>
    <property type="evidence" value="ECO:0007669"/>
    <property type="project" value="TreeGrafter"/>
</dbReference>
<dbReference type="InterPro" id="IPR012301">
    <property type="entry name" value="Malic_N_dom"/>
</dbReference>
<feature type="active site" description="Proton donor" evidence="5">
    <location>
        <position position="107"/>
    </location>
</feature>
<evidence type="ECO:0000256" key="8">
    <source>
        <dbReference type="RuleBase" id="RU003427"/>
    </source>
</evidence>
<keyword evidence="4" id="KW-0560">Oxidoreductase</keyword>
<dbReference type="InterPro" id="IPR037062">
    <property type="entry name" value="Malic_N_dom_sf"/>
</dbReference>
<dbReference type="SMART" id="SM00919">
    <property type="entry name" value="Malic_M"/>
    <property type="match status" value="1"/>
</dbReference>
<reference evidence="11 12" key="1">
    <citation type="submission" date="2018-01" db="EMBL/GenBank/DDBJ databases">
        <title>The complete genome sequence of Chromatium okenii LaCa, a purple sulfur bacterium with a turbulent life.</title>
        <authorList>
            <person name="Luedin S.M."/>
            <person name="Liechti N."/>
            <person name="Storelli N."/>
            <person name="Danza F."/>
            <person name="Wittwer M."/>
            <person name="Pothier J.F."/>
            <person name="Tonolla M.A."/>
        </authorList>
    </citation>
    <scope>NUCLEOTIDE SEQUENCE [LARGE SCALE GENOMIC DNA]</scope>
    <source>
        <strain evidence="11 12">LaCa</strain>
    </source>
</reference>
<dbReference type="InterPro" id="IPR012302">
    <property type="entry name" value="Malic_NAD-bd"/>
</dbReference>
<proteinExistence type="inferred from homology"/>
<evidence type="ECO:0000256" key="5">
    <source>
        <dbReference type="PIRSR" id="PIRSR000106-1"/>
    </source>
</evidence>
<dbReference type="GO" id="GO:0046872">
    <property type="term" value="F:metal ion binding"/>
    <property type="evidence" value="ECO:0007669"/>
    <property type="project" value="UniProtKB-KW"/>
</dbReference>
<gene>
    <name evidence="11" type="ORF">CXB77_06670</name>
</gene>
<feature type="active site" description="Proton acceptor" evidence="5">
    <location>
        <position position="178"/>
    </location>
</feature>
<feature type="domain" description="Malic enzyme N-terminal" evidence="10">
    <location>
        <begin position="84"/>
        <end position="264"/>
    </location>
</feature>